<name>A0AAX4JHV3_9MICR</name>
<evidence type="ECO:0000313" key="1">
    <source>
        <dbReference type="EMBL" id="WUR05207.1"/>
    </source>
</evidence>
<gene>
    <name evidence="1" type="ORF">VNE69_12192</name>
</gene>
<accession>A0AAX4JHV3</accession>
<dbReference type="AlphaFoldDB" id="A0AAX4JHV3"/>
<keyword evidence="2" id="KW-1185">Reference proteome</keyword>
<proteinExistence type="predicted"/>
<protein>
    <submittedName>
        <fullName evidence="1">Uncharacterized protein</fullName>
    </submittedName>
</protein>
<organism evidence="1 2">
    <name type="scientific">Vairimorpha necatrix</name>
    <dbReference type="NCBI Taxonomy" id="6039"/>
    <lineage>
        <taxon>Eukaryota</taxon>
        <taxon>Fungi</taxon>
        <taxon>Fungi incertae sedis</taxon>
        <taxon>Microsporidia</taxon>
        <taxon>Nosematidae</taxon>
        <taxon>Vairimorpha</taxon>
    </lineage>
</organism>
<dbReference type="GeneID" id="90543054"/>
<dbReference type="EMBL" id="CP142737">
    <property type="protein sequence ID" value="WUR05207.1"/>
    <property type="molecule type" value="Genomic_DNA"/>
</dbReference>
<dbReference type="KEGG" id="vnx:VNE69_12192"/>
<sequence>MSRFFNDLEEEKKEIKKKFTTPQKQVEKLSKKDKLQMEFETRVNELIKNPKNIKKFISDLKKYEKLDIPQYIEEFLLSSKVYQKNNKNLIDNFLKKNIETNDQEEEIQIINTVINEIDEDTIYENMLKIKDKQERIKKMTESLEEIKSKEIKINLLIHILSVYTKDKDTEKIYDIFIKILDFHKNQKVKNLLDNNLNFYLDLFRGEDYKNILEKIKIINPDIYKRRCLEIDFINNKFIETDQPDFNIIFLIKNNRLEDSLEIFKSLNLSGSHDEIFRNNINKYADYLFNNKKYYESYQCYIFLYKQEESHNIKIILYTLCVILNKEIQEDDFFKKFLVDFKRFGLNTFVLKSQDKIFEIFRSFYLLHCYDSEEAYNILHNINKDFKDKECLEEFVMNL</sequence>
<dbReference type="Proteomes" id="UP001334084">
    <property type="component" value="Chromosome 12"/>
</dbReference>
<evidence type="ECO:0000313" key="2">
    <source>
        <dbReference type="Proteomes" id="UP001334084"/>
    </source>
</evidence>
<reference evidence="1" key="1">
    <citation type="journal article" date="2024" name="BMC Genomics">
        <title>Functional annotation of a divergent genome using sequence and structure-based similarity.</title>
        <authorList>
            <person name="Svedberg D."/>
            <person name="Winiger R.R."/>
            <person name="Berg A."/>
            <person name="Sharma H."/>
            <person name="Tellgren-Roth C."/>
            <person name="Debrunner-Vossbrinck B.A."/>
            <person name="Vossbrinck C.R."/>
            <person name="Barandun J."/>
        </authorList>
    </citation>
    <scope>NUCLEOTIDE SEQUENCE</scope>
    <source>
        <strain evidence="1">Illinois isolate</strain>
    </source>
</reference>
<dbReference type="RefSeq" id="XP_065331352.1">
    <property type="nucleotide sequence ID" value="XM_065475280.1"/>
</dbReference>